<dbReference type="EMBL" id="PDUG01000005">
    <property type="protein sequence ID" value="PIC22670.1"/>
    <property type="molecule type" value="Genomic_DNA"/>
</dbReference>
<evidence type="ECO:0000259" key="1">
    <source>
        <dbReference type="Pfam" id="PF01827"/>
    </source>
</evidence>
<keyword evidence="3" id="KW-1185">Reference proteome</keyword>
<sequence>MNATSSGWKPYNTLTKVVHLEQWKEAKRICIDDENLTVAIEHFQEIPCVKLAAQRDVKDFELIIENMFKYGTRMNIFISHFNPFKDFSIPFDYDKQHHWYTFRREESTIYARYNRHVLAVQNHTDFSEHTYHCKRGRVTYYCGHSRFSLTENDLFS</sequence>
<feature type="domain" description="DUF38" evidence="1">
    <location>
        <begin position="12"/>
        <end position="51"/>
    </location>
</feature>
<accession>A0A2G5T5X0</accession>
<evidence type="ECO:0000313" key="2">
    <source>
        <dbReference type="EMBL" id="PIC22670.1"/>
    </source>
</evidence>
<dbReference type="Pfam" id="PF01827">
    <property type="entry name" value="FTH"/>
    <property type="match status" value="1"/>
</dbReference>
<comment type="caution">
    <text evidence="2">The sequence shown here is derived from an EMBL/GenBank/DDBJ whole genome shotgun (WGS) entry which is preliminary data.</text>
</comment>
<gene>
    <name evidence="2" type="primary">Cnig_chr_V.g16642</name>
    <name evidence="2" type="ORF">B9Z55_016642</name>
</gene>
<proteinExistence type="predicted"/>
<reference evidence="3" key="1">
    <citation type="submission" date="2017-10" db="EMBL/GenBank/DDBJ databases">
        <title>Rapid genome shrinkage in a self-fertile nematode reveals novel sperm competition proteins.</title>
        <authorList>
            <person name="Yin D."/>
            <person name="Schwarz E.M."/>
            <person name="Thomas C.G."/>
            <person name="Felde R.L."/>
            <person name="Korf I.F."/>
            <person name="Cutter A.D."/>
            <person name="Schartner C.M."/>
            <person name="Ralston E.J."/>
            <person name="Meyer B.J."/>
            <person name="Haag E.S."/>
        </authorList>
    </citation>
    <scope>NUCLEOTIDE SEQUENCE [LARGE SCALE GENOMIC DNA]</scope>
    <source>
        <strain evidence="3">JU1422</strain>
    </source>
</reference>
<protein>
    <recommendedName>
        <fullName evidence="1">DUF38 domain-containing protein</fullName>
    </recommendedName>
</protein>
<dbReference type="InterPro" id="IPR002900">
    <property type="entry name" value="DUF38/FTH_CAE_spp"/>
</dbReference>
<dbReference type="AlphaFoldDB" id="A0A2G5T5X0"/>
<evidence type="ECO:0000313" key="3">
    <source>
        <dbReference type="Proteomes" id="UP000230233"/>
    </source>
</evidence>
<dbReference type="Proteomes" id="UP000230233">
    <property type="component" value="Chromosome V"/>
</dbReference>
<organism evidence="2 3">
    <name type="scientific">Caenorhabditis nigoni</name>
    <dbReference type="NCBI Taxonomy" id="1611254"/>
    <lineage>
        <taxon>Eukaryota</taxon>
        <taxon>Metazoa</taxon>
        <taxon>Ecdysozoa</taxon>
        <taxon>Nematoda</taxon>
        <taxon>Chromadorea</taxon>
        <taxon>Rhabditida</taxon>
        <taxon>Rhabditina</taxon>
        <taxon>Rhabditomorpha</taxon>
        <taxon>Rhabditoidea</taxon>
        <taxon>Rhabditidae</taxon>
        <taxon>Peloderinae</taxon>
        <taxon>Caenorhabditis</taxon>
    </lineage>
</organism>
<name>A0A2G5T5X0_9PELO</name>